<dbReference type="CTD" id="25354205"/>
<dbReference type="AlphaFoldDB" id="W2SPB0"/>
<dbReference type="OrthoDB" id="5821326at2759"/>
<accession>W2SPB0</accession>
<sequence>MSLRVLIYPYSRAYWLPGRMYMPLRTHQLPATHTLASFDSYEEMGISSDCPVNHLTTLGILQADDKCPLLGISRREFAYIDANTQTEKTIPHGYRPTPVLPSPSAVVLPYPHTSHEDVNSLIVETYGVKPARLILNPDK</sequence>
<gene>
    <name evidence="1" type="ORF">NECAME_14178</name>
</gene>
<dbReference type="GeneID" id="25354205"/>
<evidence type="ECO:0000313" key="1">
    <source>
        <dbReference type="EMBL" id="ETN71529.1"/>
    </source>
</evidence>
<dbReference type="EMBL" id="KI667868">
    <property type="protein sequence ID" value="ETN71529.1"/>
    <property type="molecule type" value="Genomic_DNA"/>
</dbReference>
<reference evidence="2" key="1">
    <citation type="journal article" date="2014" name="Nat. Genet.">
        <title>Genome of the human hookworm Necator americanus.</title>
        <authorList>
            <person name="Tang Y.T."/>
            <person name="Gao X."/>
            <person name="Rosa B.A."/>
            <person name="Abubucker S."/>
            <person name="Hallsworth-Pepin K."/>
            <person name="Martin J."/>
            <person name="Tyagi R."/>
            <person name="Heizer E."/>
            <person name="Zhang X."/>
            <person name="Bhonagiri-Palsikar V."/>
            <person name="Minx P."/>
            <person name="Warren W.C."/>
            <person name="Wang Q."/>
            <person name="Zhan B."/>
            <person name="Hotez P.J."/>
            <person name="Sternberg P.W."/>
            <person name="Dougall A."/>
            <person name="Gaze S.T."/>
            <person name="Mulvenna J."/>
            <person name="Sotillo J."/>
            <person name="Ranganathan S."/>
            <person name="Rabelo E.M."/>
            <person name="Wilson R.K."/>
            <person name="Felgner P.L."/>
            <person name="Bethony J."/>
            <person name="Hawdon J.M."/>
            <person name="Gasser R.B."/>
            <person name="Loukas A."/>
            <person name="Mitreva M."/>
        </authorList>
    </citation>
    <scope>NUCLEOTIDE SEQUENCE [LARGE SCALE GENOMIC DNA]</scope>
</reference>
<dbReference type="KEGG" id="nai:NECAME_14178"/>
<protein>
    <submittedName>
        <fullName evidence="1">Uncharacterized protein</fullName>
    </submittedName>
</protein>
<dbReference type="Proteomes" id="UP000053676">
    <property type="component" value="Unassembled WGS sequence"/>
</dbReference>
<organism evidence="1 2">
    <name type="scientific">Necator americanus</name>
    <name type="common">Human hookworm</name>
    <dbReference type="NCBI Taxonomy" id="51031"/>
    <lineage>
        <taxon>Eukaryota</taxon>
        <taxon>Metazoa</taxon>
        <taxon>Ecdysozoa</taxon>
        <taxon>Nematoda</taxon>
        <taxon>Chromadorea</taxon>
        <taxon>Rhabditida</taxon>
        <taxon>Rhabditina</taxon>
        <taxon>Rhabditomorpha</taxon>
        <taxon>Strongyloidea</taxon>
        <taxon>Ancylostomatidae</taxon>
        <taxon>Bunostominae</taxon>
        <taxon>Necator</taxon>
    </lineage>
</organism>
<proteinExistence type="predicted"/>
<keyword evidence="2" id="KW-1185">Reference proteome</keyword>
<evidence type="ECO:0000313" key="2">
    <source>
        <dbReference type="Proteomes" id="UP000053676"/>
    </source>
</evidence>
<name>W2SPB0_NECAM</name>